<feature type="transmembrane region" description="Helical" evidence="2">
    <location>
        <begin position="6"/>
        <end position="25"/>
    </location>
</feature>
<keyword evidence="4" id="KW-1185">Reference proteome</keyword>
<evidence type="ECO:0000256" key="2">
    <source>
        <dbReference type="SAM" id="Phobius"/>
    </source>
</evidence>
<feature type="region of interest" description="Disordered" evidence="1">
    <location>
        <begin position="33"/>
        <end position="67"/>
    </location>
</feature>
<accession>A0A1I1MNS5</accession>
<keyword evidence="2" id="KW-0812">Transmembrane</keyword>
<dbReference type="Proteomes" id="UP000199046">
    <property type="component" value="Unassembled WGS sequence"/>
</dbReference>
<evidence type="ECO:0000313" key="3">
    <source>
        <dbReference type="EMBL" id="SFC86805.1"/>
    </source>
</evidence>
<protein>
    <submittedName>
        <fullName evidence="3">Uncharacterized protein</fullName>
    </submittedName>
</protein>
<organism evidence="3 4">
    <name type="scientific">Kushneria avicenniae</name>
    <dbReference type="NCBI Taxonomy" id="402385"/>
    <lineage>
        <taxon>Bacteria</taxon>
        <taxon>Pseudomonadati</taxon>
        <taxon>Pseudomonadota</taxon>
        <taxon>Gammaproteobacteria</taxon>
        <taxon>Oceanospirillales</taxon>
        <taxon>Halomonadaceae</taxon>
        <taxon>Kushneria</taxon>
    </lineage>
</organism>
<keyword evidence="2" id="KW-1133">Transmembrane helix</keyword>
<proteinExistence type="predicted"/>
<dbReference type="RefSeq" id="WP_090135787.1">
    <property type="nucleotide sequence ID" value="NZ_FOLY01000007.1"/>
</dbReference>
<gene>
    <name evidence="3" type="ORF">SAMN05421848_3072</name>
</gene>
<evidence type="ECO:0000256" key="1">
    <source>
        <dbReference type="SAM" id="MobiDB-lite"/>
    </source>
</evidence>
<dbReference type="OrthoDB" id="6183827at2"/>
<reference evidence="4" key="1">
    <citation type="submission" date="2016-10" db="EMBL/GenBank/DDBJ databases">
        <authorList>
            <person name="Varghese N."/>
            <person name="Submissions S."/>
        </authorList>
    </citation>
    <scope>NUCLEOTIDE SEQUENCE [LARGE SCALE GENOMIC DNA]</scope>
    <source>
        <strain evidence="4">DSM 23439</strain>
    </source>
</reference>
<evidence type="ECO:0000313" key="4">
    <source>
        <dbReference type="Proteomes" id="UP000199046"/>
    </source>
</evidence>
<dbReference type="EMBL" id="FOLY01000007">
    <property type="protein sequence ID" value="SFC86805.1"/>
    <property type="molecule type" value="Genomic_DNA"/>
</dbReference>
<keyword evidence="2" id="KW-0472">Membrane</keyword>
<sequence length="67" mass="6912">MALLIIGGMSYALLIMFMLGAMMLSGRASDREARRLQPVQAKASTPAAHGTTGSSTDLATMAGRNAA</sequence>
<name>A0A1I1MNS5_9GAMM</name>
<dbReference type="AlphaFoldDB" id="A0A1I1MNS5"/>